<evidence type="ECO:0000256" key="1">
    <source>
        <dbReference type="SAM" id="MobiDB-lite"/>
    </source>
</evidence>
<dbReference type="PANTHER" id="PTHR35751:SF3">
    <property type="entry name" value="OS06G0530200 PROTEIN"/>
    <property type="match status" value="1"/>
</dbReference>
<dbReference type="Proteomes" id="UP001642360">
    <property type="component" value="Unassembled WGS sequence"/>
</dbReference>
<reference evidence="2 3" key="1">
    <citation type="submission" date="2024-02" db="EMBL/GenBank/DDBJ databases">
        <authorList>
            <person name="Vignale AGUSTIN F."/>
            <person name="Sosa J E."/>
            <person name="Modenutti C."/>
        </authorList>
    </citation>
    <scope>NUCLEOTIDE SEQUENCE [LARGE SCALE GENOMIC DNA]</scope>
</reference>
<evidence type="ECO:0000313" key="2">
    <source>
        <dbReference type="EMBL" id="CAK9146573.1"/>
    </source>
</evidence>
<dbReference type="PANTHER" id="PTHR35751">
    <property type="match status" value="1"/>
</dbReference>
<accession>A0ABC8RPC0</accession>
<keyword evidence="3" id="KW-1185">Reference proteome</keyword>
<name>A0ABC8RPC0_9AQUA</name>
<protein>
    <submittedName>
        <fullName evidence="2">Uncharacterized protein</fullName>
    </submittedName>
</protein>
<feature type="region of interest" description="Disordered" evidence="1">
    <location>
        <begin position="1"/>
        <end position="48"/>
    </location>
</feature>
<sequence>MSPPFQTQGAAKDGNAQQSFTSKSDVPAAPVNTDVEGKASLQPKRTPVSDKEIEVIIVSKLTQRSSSIYLWPGLGRTDPTSICYSFALKSFHRLLLESSSK</sequence>
<comment type="caution">
    <text evidence="2">The sequence shown here is derived from an EMBL/GenBank/DDBJ whole genome shotgun (WGS) entry which is preliminary data.</text>
</comment>
<dbReference type="EMBL" id="CAUOFW020001591">
    <property type="protein sequence ID" value="CAK9146573.1"/>
    <property type="molecule type" value="Genomic_DNA"/>
</dbReference>
<organism evidence="2 3">
    <name type="scientific">Ilex paraguariensis</name>
    <name type="common">yerba mate</name>
    <dbReference type="NCBI Taxonomy" id="185542"/>
    <lineage>
        <taxon>Eukaryota</taxon>
        <taxon>Viridiplantae</taxon>
        <taxon>Streptophyta</taxon>
        <taxon>Embryophyta</taxon>
        <taxon>Tracheophyta</taxon>
        <taxon>Spermatophyta</taxon>
        <taxon>Magnoliopsida</taxon>
        <taxon>eudicotyledons</taxon>
        <taxon>Gunneridae</taxon>
        <taxon>Pentapetalae</taxon>
        <taxon>asterids</taxon>
        <taxon>campanulids</taxon>
        <taxon>Aquifoliales</taxon>
        <taxon>Aquifoliaceae</taxon>
        <taxon>Ilex</taxon>
    </lineage>
</organism>
<gene>
    <name evidence="2" type="ORF">ILEXP_LOCUS14426</name>
</gene>
<evidence type="ECO:0000313" key="3">
    <source>
        <dbReference type="Proteomes" id="UP001642360"/>
    </source>
</evidence>
<dbReference type="AlphaFoldDB" id="A0ABC8RPC0"/>
<proteinExistence type="predicted"/>
<feature type="compositionally biased region" description="Polar residues" evidence="1">
    <location>
        <begin position="1"/>
        <end position="24"/>
    </location>
</feature>